<accession>A0A2N6VLV4</accession>
<evidence type="ECO:0000313" key="2">
    <source>
        <dbReference type="Proteomes" id="UP000235598"/>
    </source>
</evidence>
<dbReference type="RefSeq" id="WP_102239037.1">
    <property type="nucleotide sequence ID" value="NZ_BAAAIM010000006.1"/>
</dbReference>
<comment type="caution">
    <text evidence="1">The sequence shown here is derived from an EMBL/GenBank/DDBJ whole genome shotgun (WGS) entry which is preliminary data.</text>
</comment>
<evidence type="ECO:0000313" key="1">
    <source>
        <dbReference type="EMBL" id="PMD05096.1"/>
    </source>
</evidence>
<dbReference type="InterPro" id="IPR019660">
    <property type="entry name" value="Put_sensory_transdc_reg_YbjN"/>
</dbReference>
<dbReference type="Proteomes" id="UP000235598">
    <property type="component" value="Unassembled WGS sequence"/>
</dbReference>
<proteinExistence type="predicted"/>
<gene>
    <name evidence="1" type="ORF">CJ199_08375</name>
</gene>
<protein>
    <recommendedName>
        <fullName evidence="3">YbjN domain-containing protein</fullName>
    </recommendedName>
</protein>
<reference evidence="1 2" key="1">
    <citation type="submission" date="2017-09" db="EMBL/GenBank/DDBJ databases">
        <title>Bacterial strain isolated from the female urinary microbiota.</title>
        <authorList>
            <person name="Thomas-White K."/>
            <person name="Kumar N."/>
            <person name="Forster S."/>
            <person name="Putonti C."/>
            <person name="Lawley T."/>
            <person name="Wolfe A.J."/>
        </authorList>
    </citation>
    <scope>NUCLEOTIDE SEQUENCE [LARGE SCALE GENOMIC DNA]</scope>
    <source>
        <strain evidence="1 2">UMB1301</strain>
    </source>
</reference>
<name>A0A2N6VLV4_9MICO</name>
<sequence>MPAIDVLHTWATQNDVDIDTVNDHHAVVVLPGEKKLKTAVSVKENHHSLDCQAFIIRHPDENHLTFATYLLRKNLELSMTAFAVDHLGDVYLRAAIPREAVTEDLIDRLMGEFLTVADSSFNELLVRGFITSMKKEWEWRVSRGESTRNLEAFRKILDPEAKKNSGHMSE</sequence>
<dbReference type="AlphaFoldDB" id="A0A2N6VLV4"/>
<dbReference type="Gene3D" id="3.30.1460.10">
    <property type="match status" value="1"/>
</dbReference>
<dbReference type="OrthoDB" id="3212317at2"/>
<dbReference type="Pfam" id="PF10722">
    <property type="entry name" value="YbjN"/>
    <property type="match status" value="1"/>
</dbReference>
<dbReference type="EMBL" id="PNHK01000003">
    <property type="protein sequence ID" value="PMD05096.1"/>
    <property type="molecule type" value="Genomic_DNA"/>
</dbReference>
<dbReference type="SUPFAM" id="SSF69635">
    <property type="entry name" value="Type III secretory system chaperone-like"/>
    <property type="match status" value="1"/>
</dbReference>
<evidence type="ECO:0008006" key="3">
    <source>
        <dbReference type="Google" id="ProtNLM"/>
    </source>
</evidence>
<organism evidence="1 2">
    <name type="scientific">Brevibacterium paucivorans</name>
    <dbReference type="NCBI Taxonomy" id="170994"/>
    <lineage>
        <taxon>Bacteria</taxon>
        <taxon>Bacillati</taxon>
        <taxon>Actinomycetota</taxon>
        <taxon>Actinomycetes</taxon>
        <taxon>Micrococcales</taxon>
        <taxon>Brevibacteriaceae</taxon>
        <taxon>Brevibacterium</taxon>
    </lineage>
</organism>